<accession>A0A2U9AVT5</accession>
<sequence length="105" mass="11766">MKIQNQQAADDVMRSHCAHSRSKCCNNRERASVFAHRTQVLQVSERPRSGGRLNLAHLPVEPCQGIMMNDLRNVTSTGLRTDVWPPWPCELSAELARLAKSDGDI</sequence>
<dbReference type="Proteomes" id="UP000438429">
    <property type="component" value="Unassembled WGS sequence"/>
</dbReference>
<organism evidence="1 3">
    <name type="scientific">Scophthalmus maximus</name>
    <name type="common">Turbot</name>
    <name type="synonym">Psetta maxima</name>
    <dbReference type="NCBI Taxonomy" id="52904"/>
    <lineage>
        <taxon>Eukaryota</taxon>
        <taxon>Metazoa</taxon>
        <taxon>Chordata</taxon>
        <taxon>Craniata</taxon>
        <taxon>Vertebrata</taxon>
        <taxon>Euteleostomi</taxon>
        <taxon>Actinopterygii</taxon>
        <taxon>Neopterygii</taxon>
        <taxon>Teleostei</taxon>
        <taxon>Neoteleostei</taxon>
        <taxon>Acanthomorphata</taxon>
        <taxon>Carangaria</taxon>
        <taxon>Pleuronectiformes</taxon>
        <taxon>Pleuronectoidei</taxon>
        <taxon>Scophthalmidae</taxon>
        <taxon>Scophthalmus</taxon>
    </lineage>
</organism>
<dbReference type="EMBL" id="CP026243">
    <property type="protein sequence ID" value="AWO95738.1"/>
    <property type="molecule type" value="Genomic_DNA"/>
</dbReference>
<name>A0A2U9AVT5_SCOMX</name>
<reference evidence="1 3" key="1">
    <citation type="submission" date="2017-12" db="EMBL/GenBank/DDBJ databases">
        <title>Integrating genomic resources of turbot (Scophthalmus maximus) in depth evaluation of genetic and physical mapping variation across individuals.</title>
        <authorList>
            <person name="Martinez P."/>
        </authorList>
    </citation>
    <scope>NUCLEOTIDE SEQUENCE [LARGE SCALE GENOMIC DNA]</scope>
</reference>
<evidence type="ECO:0000313" key="2">
    <source>
        <dbReference type="EMBL" id="KAF0044861.1"/>
    </source>
</evidence>
<proteinExistence type="predicted"/>
<dbReference type="Proteomes" id="UP000246464">
    <property type="component" value="Chromosome 1"/>
</dbReference>
<evidence type="ECO:0000313" key="4">
    <source>
        <dbReference type="Proteomes" id="UP000438429"/>
    </source>
</evidence>
<evidence type="ECO:0000313" key="3">
    <source>
        <dbReference type="Proteomes" id="UP000246464"/>
    </source>
</evidence>
<dbReference type="EMBL" id="VEVO01000002">
    <property type="protein sequence ID" value="KAF0044861.1"/>
    <property type="molecule type" value="Genomic_DNA"/>
</dbReference>
<gene>
    <name evidence="2" type="ORF">F2P81_001390</name>
    <name evidence="1" type="ORF">SMAX5B_002413</name>
</gene>
<keyword evidence="3" id="KW-1185">Reference proteome</keyword>
<evidence type="ECO:0000313" key="1">
    <source>
        <dbReference type="EMBL" id="AWO95738.1"/>
    </source>
</evidence>
<protein>
    <submittedName>
        <fullName evidence="1">Uncharacterized protein</fullName>
    </submittedName>
</protein>
<dbReference type="AlphaFoldDB" id="A0A2U9AVT5"/>
<reference evidence="2 4" key="2">
    <citation type="submission" date="2019-06" db="EMBL/GenBank/DDBJ databases">
        <title>Draft genomes of female and male turbot (Scophthalmus maximus).</title>
        <authorList>
            <person name="Xu H."/>
            <person name="Xu X.-W."/>
            <person name="Shao C."/>
            <person name="Chen S."/>
        </authorList>
    </citation>
    <scope>NUCLEOTIDE SEQUENCE [LARGE SCALE GENOMIC DNA]</scope>
    <source>
        <strain evidence="2">Ysfricsl-2016a</strain>
        <tissue evidence="2">Blood</tissue>
    </source>
</reference>